<dbReference type="EMBL" id="BMAW01057333">
    <property type="protein sequence ID" value="GFT10139.1"/>
    <property type="molecule type" value="Genomic_DNA"/>
</dbReference>
<sequence>MTVLSLHYFPAETLSNASHYLILGFLGVVSGKLRCFDKKVSRCFTASPFPRIRGNICRVNSILDKCLLMAVRNCDVDEFSISKDIVMIYAEMCSEGTHM</sequence>
<keyword evidence="2" id="KW-1185">Reference proteome</keyword>
<dbReference type="AlphaFoldDB" id="A0A8X6NEA3"/>
<evidence type="ECO:0000313" key="2">
    <source>
        <dbReference type="Proteomes" id="UP000887013"/>
    </source>
</evidence>
<name>A0A8X6NEA3_NEPPI</name>
<organism evidence="1 2">
    <name type="scientific">Nephila pilipes</name>
    <name type="common">Giant wood spider</name>
    <name type="synonym">Nephila maculata</name>
    <dbReference type="NCBI Taxonomy" id="299642"/>
    <lineage>
        <taxon>Eukaryota</taxon>
        <taxon>Metazoa</taxon>
        <taxon>Ecdysozoa</taxon>
        <taxon>Arthropoda</taxon>
        <taxon>Chelicerata</taxon>
        <taxon>Arachnida</taxon>
        <taxon>Araneae</taxon>
        <taxon>Araneomorphae</taxon>
        <taxon>Entelegynae</taxon>
        <taxon>Araneoidea</taxon>
        <taxon>Nephilidae</taxon>
        <taxon>Nephila</taxon>
    </lineage>
</organism>
<reference evidence="1" key="1">
    <citation type="submission" date="2020-08" db="EMBL/GenBank/DDBJ databases">
        <title>Multicomponent nature underlies the extraordinary mechanical properties of spider dragline silk.</title>
        <authorList>
            <person name="Kono N."/>
            <person name="Nakamura H."/>
            <person name="Mori M."/>
            <person name="Yoshida Y."/>
            <person name="Ohtoshi R."/>
            <person name="Malay A.D."/>
            <person name="Moran D.A.P."/>
            <person name="Tomita M."/>
            <person name="Numata K."/>
            <person name="Arakawa K."/>
        </authorList>
    </citation>
    <scope>NUCLEOTIDE SEQUENCE</scope>
</reference>
<feature type="non-terminal residue" evidence="1">
    <location>
        <position position="1"/>
    </location>
</feature>
<proteinExistence type="predicted"/>
<comment type="caution">
    <text evidence="1">The sequence shown here is derived from an EMBL/GenBank/DDBJ whole genome shotgun (WGS) entry which is preliminary data.</text>
</comment>
<protein>
    <submittedName>
        <fullName evidence="1">Uncharacterized protein</fullName>
    </submittedName>
</protein>
<evidence type="ECO:0000313" key="1">
    <source>
        <dbReference type="EMBL" id="GFT10139.1"/>
    </source>
</evidence>
<gene>
    <name evidence="1" type="ORF">NPIL_655311</name>
</gene>
<dbReference type="Proteomes" id="UP000887013">
    <property type="component" value="Unassembled WGS sequence"/>
</dbReference>
<accession>A0A8X6NEA3</accession>